<dbReference type="PANTHER" id="PTHR10217">
    <property type="entry name" value="VOLTAGE AND LIGAND GATED POTASSIUM CHANNEL"/>
    <property type="match status" value="1"/>
</dbReference>
<reference evidence="3 4" key="1">
    <citation type="journal article" date="2017" name="Gigascience">
        <title>Genome sequence of the small brown planthopper, Laodelphax striatellus.</title>
        <authorList>
            <person name="Zhu J."/>
            <person name="Jiang F."/>
            <person name="Wang X."/>
            <person name="Yang P."/>
            <person name="Bao Y."/>
            <person name="Zhao W."/>
            <person name="Wang W."/>
            <person name="Lu H."/>
            <person name="Wang Q."/>
            <person name="Cui N."/>
            <person name="Li J."/>
            <person name="Chen X."/>
            <person name="Luo L."/>
            <person name="Yu J."/>
            <person name="Kang L."/>
            <person name="Cui F."/>
        </authorList>
    </citation>
    <scope>NUCLEOTIDE SEQUENCE [LARGE SCALE GENOMIC DNA]</scope>
    <source>
        <strain evidence="3">Lst14</strain>
    </source>
</reference>
<gene>
    <name evidence="3" type="ORF">LSTR_LSTR016510</name>
</gene>
<evidence type="ECO:0000256" key="1">
    <source>
        <dbReference type="SAM" id="SignalP"/>
    </source>
</evidence>
<dbReference type="GO" id="GO:0005242">
    <property type="term" value="F:inward rectifier potassium channel activity"/>
    <property type="evidence" value="ECO:0007669"/>
    <property type="project" value="TreeGrafter"/>
</dbReference>
<dbReference type="EMBL" id="QKKF02024532">
    <property type="protein sequence ID" value="RZF37434.1"/>
    <property type="molecule type" value="Genomic_DNA"/>
</dbReference>
<name>A0A482WV84_LAOST</name>
<accession>A0A482WV84</accession>
<dbReference type="CDD" id="cd00130">
    <property type="entry name" value="PAS"/>
    <property type="match status" value="1"/>
</dbReference>
<feature type="chain" id="PRO_5019740570" description="PAS domain-containing protein" evidence="1">
    <location>
        <begin position="26"/>
        <end position="113"/>
    </location>
</feature>
<organism evidence="3 4">
    <name type="scientific">Laodelphax striatellus</name>
    <name type="common">Small brown planthopper</name>
    <name type="synonym">Delphax striatella</name>
    <dbReference type="NCBI Taxonomy" id="195883"/>
    <lineage>
        <taxon>Eukaryota</taxon>
        <taxon>Metazoa</taxon>
        <taxon>Ecdysozoa</taxon>
        <taxon>Arthropoda</taxon>
        <taxon>Hexapoda</taxon>
        <taxon>Insecta</taxon>
        <taxon>Pterygota</taxon>
        <taxon>Neoptera</taxon>
        <taxon>Paraneoptera</taxon>
        <taxon>Hemiptera</taxon>
        <taxon>Auchenorrhyncha</taxon>
        <taxon>Fulgoroidea</taxon>
        <taxon>Delphacidae</taxon>
        <taxon>Criomorphinae</taxon>
        <taxon>Laodelphax</taxon>
    </lineage>
</organism>
<keyword evidence="4" id="KW-1185">Reference proteome</keyword>
<dbReference type="GO" id="GO:0042391">
    <property type="term" value="P:regulation of membrane potential"/>
    <property type="evidence" value="ECO:0007669"/>
    <property type="project" value="TreeGrafter"/>
</dbReference>
<evidence type="ECO:0000313" key="4">
    <source>
        <dbReference type="Proteomes" id="UP000291343"/>
    </source>
</evidence>
<evidence type="ECO:0000313" key="3">
    <source>
        <dbReference type="EMBL" id="RZF37434.1"/>
    </source>
</evidence>
<sequence>MFSSLLLFSQVCILLLLTDRSFVVANNQVTSCHIIYCSDGFCRLSGFSRAEVMQRPATCDFLHGPLTSQQAVTVVRDALAAGIEKHFEILYYRKDGQCTTTHSIVYVYTDALK</sequence>
<dbReference type="Gene3D" id="3.30.450.20">
    <property type="entry name" value="PAS domain"/>
    <property type="match status" value="1"/>
</dbReference>
<proteinExistence type="predicted"/>
<dbReference type="Proteomes" id="UP000291343">
    <property type="component" value="Unassembled WGS sequence"/>
</dbReference>
<dbReference type="GO" id="GO:0005886">
    <property type="term" value="C:plasma membrane"/>
    <property type="evidence" value="ECO:0007669"/>
    <property type="project" value="TreeGrafter"/>
</dbReference>
<protein>
    <recommendedName>
        <fullName evidence="2">PAS domain-containing protein</fullName>
    </recommendedName>
</protein>
<feature type="domain" description="PAS" evidence="2">
    <location>
        <begin position="30"/>
        <end position="102"/>
    </location>
</feature>
<comment type="caution">
    <text evidence="3">The sequence shown here is derived from an EMBL/GenBank/DDBJ whole genome shotgun (WGS) entry which is preliminary data.</text>
</comment>
<dbReference type="OrthoDB" id="447251at2759"/>
<keyword evidence="1" id="KW-0732">Signal</keyword>
<dbReference type="Pfam" id="PF13426">
    <property type="entry name" value="PAS_9"/>
    <property type="match status" value="1"/>
</dbReference>
<dbReference type="InterPro" id="IPR035965">
    <property type="entry name" value="PAS-like_dom_sf"/>
</dbReference>
<evidence type="ECO:0000259" key="2">
    <source>
        <dbReference type="Pfam" id="PF13426"/>
    </source>
</evidence>
<dbReference type="InParanoid" id="A0A482WV84"/>
<dbReference type="InterPro" id="IPR000014">
    <property type="entry name" value="PAS"/>
</dbReference>
<dbReference type="SUPFAM" id="SSF55785">
    <property type="entry name" value="PYP-like sensor domain (PAS domain)"/>
    <property type="match status" value="1"/>
</dbReference>
<dbReference type="SMR" id="A0A482WV84"/>
<dbReference type="STRING" id="195883.A0A482WV84"/>
<dbReference type="InterPro" id="IPR050818">
    <property type="entry name" value="KCNH_animal-type"/>
</dbReference>
<dbReference type="AlphaFoldDB" id="A0A482WV84"/>
<dbReference type="PANTHER" id="PTHR10217:SF548">
    <property type="entry name" value="GH12235P"/>
    <property type="match status" value="1"/>
</dbReference>
<feature type="signal peptide" evidence="1">
    <location>
        <begin position="1"/>
        <end position="25"/>
    </location>
</feature>